<gene>
    <name evidence="10" type="ORF">JKP88DRAFT_177184</name>
</gene>
<evidence type="ECO:0000256" key="7">
    <source>
        <dbReference type="RuleBase" id="RU000304"/>
    </source>
</evidence>
<evidence type="ECO:0000256" key="8">
    <source>
        <dbReference type="RuleBase" id="RU361165"/>
    </source>
</evidence>
<evidence type="ECO:0000313" key="10">
    <source>
        <dbReference type="EMBL" id="KAG5189280.1"/>
    </source>
</evidence>
<keyword evidence="3 6" id="KW-0547">Nucleotide-binding</keyword>
<evidence type="ECO:0000256" key="6">
    <source>
        <dbReference type="PROSITE-ProRule" id="PRU10141"/>
    </source>
</evidence>
<dbReference type="Pfam" id="PF00069">
    <property type="entry name" value="Pkinase"/>
    <property type="match status" value="1"/>
</dbReference>
<dbReference type="GO" id="GO:0004707">
    <property type="term" value="F:MAP kinase activity"/>
    <property type="evidence" value="ECO:0007669"/>
    <property type="project" value="UniProtKB-EC"/>
</dbReference>
<dbReference type="FunFam" id="3.30.200.20:FF:000046">
    <property type="entry name" value="Mitogen-activated protein kinase"/>
    <property type="match status" value="1"/>
</dbReference>
<evidence type="ECO:0000256" key="2">
    <source>
        <dbReference type="ARBA" id="ARBA00022679"/>
    </source>
</evidence>
<dbReference type="PANTHER" id="PTHR24055">
    <property type="entry name" value="MITOGEN-ACTIVATED PROTEIN KINASE"/>
    <property type="match status" value="1"/>
</dbReference>
<dbReference type="PROSITE" id="PS01351">
    <property type="entry name" value="MAPK"/>
    <property type="match status" value="1"/>
</dbReference>
<comment type="catalytic activity">
    <reaction evidence="8">
        <text>L-threonyl-[protein] + ATP = O-phospho-L-threonyl-[protein] + ADP + H(+)</text>
        <dbReference type="Rhea" id="RHEA:46608"/>
        <dbReference type="Rhea" id="RHEA-COMP:11060"/>
        <dbReference type="Rhea" id="RHEA-COMP:11605"/>
        <dbReference type="ChEBI" id="CHEBI:15378"/>
        <dbReference type="ChEBI" id="CHEBI:30013"/>
        <dbReference type="ChEBI" id="CHEBI:30616"/>
        <dbReference type="ChEBI" id="CHEBI:61977"/>
        <dbReference type="ChEBI" id="CHEBI:456216"/>
        <dbReference type="EC" id="2.7.11.24"/>
    </reaction>
</comment>
<keyword evidence="8" id="KW-0460">Magnesium</keyword>
<evidence type="ECO:0000313" key="11">
    <source>
        <dbReference type="Proteomes" id="UP000664859"/>
    </source>
</evidence>
<dbReference type="Gene3D" id="3.30.200.20">
    <property type="entry name" value="Phosphorylase Kinase, domain 1"/>
    <property type="match status" value="1"/>
</dbReference>
<dbReference type="PROSITE" id="PS00108">
    <property type="entry name" value="PROTEIN_KINASE_ST"/>
    <property type="match status" value="1"/>
</dbReference>
<keyword evidence="1 7" id="KW-0723">Serine/threonine-protein kinase</keyword>
<evidence type="ECO:0000256" key="5">
    <source>
        <dbReference type="ARBA" id="ARBA00022840"/>
    </source>
</evidence>
<comment type="caution">
    <text evidence="10">The sequence shown here is derived from an EMBL/GenBank/DDBJ whole genome shotgun (WGS) entry which is preliminary data.</text>
</comment>
<comment type="activity regulation">
    <text evidence="8">Activated by threonine and tyrosine phosphorylation.</text>
</comment>
<dbReference type="SUPFAM" id="SSF56112">
    <property type="entry name" value="Protein kinase-like (PK-like)"/>
    <property type="match status" value="1"/>
</dbReference>
<feature type="binding site" evidence="6">
    <location>
        <position position="54"/>
    </location>
    <ligand>
        <name>ATP</name>
        <dbReference type="ChEBI" id="CHEBI:30616"/>
    </ligand>
</feature>
<dbReference type="CDD" id="cd07834">
    <property type="entry name" value="STKc_MAPK"/>
    <property type="match status" value="1"/>
</dbReference>
<keyword evidence="11" id="KW-1185">Reference proteome</keyword>
<dbReference type="AlphaFoldDB" id="A0A836CJV2"/>
<dbReference type="GO" id="GO:0005524">
    <property type="term" value="F:ATP binding"/>
    <property type="evidence" value="ECO:0007669"/>
    <property type="project" value="UniProtKB-UniRule"/>
</dbReference>
<dbReference type="FunFam" id="1.10.510.10:FF:000040">
    <property type="entry name" value="Mitogen-activated protein kinase"/>
    <property type="match status" value="1"/>
</dbReference>
<dbReference type="Proteomes" id="UP000664859">
    <property type="component" value="Unassembled WGS sequence"/>
</dbReference>
<dbReference type="EMBL" id="JAFCMP010000054">
    <property type="protein sequence ID" value="KAG5189280.1"/>
    <property type="molecule type" value="Genomic_DNA"/>
</dbReference>
<evidence type="ECO:0000256" key="3">
    <source>
        <dbReference type="ARBA" id="ARBA00022741"/>
    </source>
</evidence>
<comment type="cofactor">
    <cofactor evidence="8">
        <name>Mg(2+)</name>
        <dbReference type="ChEBI" id="CHEBI:18420"/>
    </cofactor>
</comment>
<proteinExistence type="inferred from homology"/>
<dbReference type="EC" id="2.7.11.24" evidence="8"/>
<dbReference type="InterPro" id="IPR008271">
    <property type="entry name" value="Ser/Thr_kinase_AS"/>
</dbReference>
<name>A0A836CJV2_9STRA</name>
<evidence type="ECO:0000256" key="1">
    <source>
        <dbReference type="ARBA" id="ARBA00022527"/>
    </source>
</evidence>
<dbReference type="InterPro" id="IPR050117">
    <property type="entry name" value="MAPK"/>
</dbReference>
<comment type="similarity">
    <text evidence="8">Belongs to the protein kinase superfamily. Ser/Thr protein kinase family. MAP kinase subfamily.</text>
</comment>
<evidence type="ECO:0000259" key="9">
    <source>
        <dbReference type="PROSITE" id="PS50011"/>
    </source>
</evidence>
<sequence length="461" mass="51756">MVPLLLSCSPPQVSGTVFMLPPRYRFIRPIGHGAYGVVVSALDVKSQEKVAIKKIPRAFDDLVDAKRILREVRLLRQFKHENIINILDILPPPSLATFEDVYIVSNLMETDLHRIIYSPQPLSMEHVQYFVYQVLKALKYMHSANVLHRDLKPSNLLLNSNCELKVCDLGLARGISDVPNLDLTEYVVTRWYRAPEIMLACQEYTKAIDVWSVGCIFAELINRLPLFPGEDYINQLQIICEKLGRPREDDLDFVTSLKAKKFIMGLEPTQIREMRQLFPTANADALDLIGRMLTFNPKKRITVQQALLHPFMASVHSPEEEPVAEGPFSFAFEAEALDRPRLQRLIWDEMLNYHPERAHETHIAQAGGLGGLPMYDIAAANRAAAAATMTKMDAGAVVSLSHWGFLHVDCLNTPDIVLPEGCLECTLCFILYNHPSMAVLKGHDSVGTSNRVSGHSCATTS</sequence>
<dbReference type="InterPro" id="IPR017441">
    <property type="entry name" value="Protein_kinase_ATP_BS"/>
</dbReference>
<reference evidence="10" key="1">
    <citation type="submission" date="2021-02" db="EMBL/GenBank/DDBJ databases">
        <title>First Annotated Genome of the Yellow-green Alga Tribonema minus.</title>
        <authorList>
            <person name="Mahan K.M."/>
        </authorList>
    </citation>
    <scope>NUCLEOTIDE SEQUENCE</scope>
    <source>
        <strain evidence="10">UTEX B ZZ1240</strain>
    </source>
</reference>
<dbReference type="PROSITE" id="PS00107">
    <property type="entry name" value="PROTEIN_KINASE_ATP"/>
    <property type="match status" value="1"/>
</dbReference>
<keyword evidence="2 8" id="KW-0808">Transferase</keyword>
<keyword evidence="5 6" id="KW-0067">ATP-binding</keyword>
<protein>
    <recommendedName>
        <fullName evidence="8">Mitogen-activated protein kinase</fullName>
        <ecNumber evidence="8">2.7.11.24</ecNumber>
    </recommendedName>
</protein>
<dbReference type="InterPro" id="IPR011009">
    <property type="entry name" value="Kinase-like_dom_sf"/>
</dbReference>
<evidence type="ECO:0000256" key="4">
    <source>
        <dbReference type="ARBA" id="ARBA00022777"/>
    </source>
</evidence>
<dbReference type="PROSITE" id="PS50011">
    <property type="entry name" value="PROTEIN_KINASE_DOM"/>
    <property type="match status" value="1"/>
</dbReference>
<keyword evidence="4 8" id="KW-0418">Kinase</keyword>
<dbReference type="InterPro" id="IPR003527">
    <property type="entry name" value="MAP_kinase_CS"/>
</dbReference>
<dbReference type="OrthoDB" id="192887at2759"/>
<organism evidence="10 11">
    <name type="scientific">Tribonema minus</name>
    <dbReference type="NCBI Taxonomy" id="303371"/>
    <lineage>
        <taxon>Eukaryota</taxon>
        <taxon>Sar</taxon>
        <taxon>Stramenopiles</taxon>
        <taxon>Ochrophyta</taxon>
        <taxon>PX clade</taxon>
        <taxon>Xanthophyceae</taxon>
        <taxon>Tribonematales</taxon>
        <taxon>Tribonemataceae</taxon>
        <taxon>Tribonema</taxon>
    </lineage>
</organism>
<dbReference type="Gene3D" id="1.10.510.10">
    <property type="entry name" value="Transferase(Phosphotransferase) domain 1"/>
    <property type="match status" value="1"/>
</dbReference>
<dbReference type="InterPro" id="IPR000719">
    <property type="entry name" value="Prot_kinase_dom"/>
</dbReference>
<accession>A0A836CJV2</accession>
<feature type="domain" description="Protein kinase" evidence="9">
    <location>
        <begin position="24"/>
        <end position="312"/>
    </location>
</feature>
<dbReference type="SMART" id="SM00220">
    <property type="entry name" value="S_TKc"/>
    <property type="match status" value="1"/>
</dbReference>